<dbReference type="NCBIfam" id="TIGR01641">
    <property type="entry name" value="phageSPP1_gp7"/>
    <property type="match status" value="1"/>
</dbReference>
<evidence type="ECO:0000313" key="3">
    <source>
        <dbReference type="Proteomes" id="UP000284219"/>
    </source>
</evidence>
<dbReference type="Proteomes" id="UP000284219">
    <property type="component" value="Unassembled WGS sequence"/>
</dbReference>
<evidence type="ECO:0000313" key="2">
    <source>
        <dbReference type="EMBL" id="RKD22558.1"/>
    </source>
</evidence>
<gene>
    <name evidence="2" type="ORF">BEP19_09865</name>
</gene>
<reference evidence="2 3" key="1">
    <citation type="submission" date="2016-08" db="EMBL/GenBank/DDBJ databases">
        <title>Novel Firmicute Genomes.</title>
        <authorList>
            <person name="Poppleton D.I."/>
            <person name="Gribaldo S."/>
        </authorList>
    </citation>
    <scope>NUCLEOTIDE SEQUENCE [LARGE SCALE GENOMIC DNA]</scope>
    <source>
        <strain evidence="2 3">RAOx-1</strain>
    </source>
</reference>
<proteinExistence type="predicted"/>
<dbReference type="Pfam" id="PF04233">
    <property type="entry name" value="Phage_Mu_F"/>
    <property type="match status" value="1"/>
</dbReference>
<dbReference type="OrthoDB" id="9765386at2"/>
<accession>A0A419SFK2</accession>
<dbReference type="AlphaFoldDB" id="A0A419SFK2"/>
<dbReference type="EMBL" id="MCHY01000009">
    <property type="protein sequence ID" value="RKD22558.1"/>
    <property type="molecule type" value="Genomic_DNA"/>
</dbReference>
<dbReference type="InterPro" id="IPR006528">
    <property type="entry name" value="Phage_head_morphogenesis_dom"/>
</dbReference>
<comment type="caution">
    <text evidence="2">The sequence shown here is derived from an EMBL/GenBank/DDBJ whole genome shotgun (WGS) entry which is preliminary data.</text>
</comment>
<feature type="domain" description="Phage head morphogenesis" evidence="1">
    <location>
        <begin position="198"/>
        <end position="304"/>
    </location>
</feature>
<sequence>MMSKKYWEGRSAQREIESQLIASKYIARMDKALREAQQDILQQIEVFYAKYAVENQVPIELARKYLTAKEVQAFKETDLERFRELSLSDNPRYKLLLNEISYRTRISRLEGLNAQIEMRMIELYGGLNSLQQHTYSGLTEVYQSTYYHTMFDLAKQGVVSGAIDVLTDRTMKEILSYNWSGLEFSERIWGHQEQTLAAIRKELERSFATGRSIQRTTKAIMEVTDVSRSRAETLIRTETNFFHTNAAQQAYVEAGIDQYEILATLDRRTSAICRGQDGQVYDEKDYEPGKTAPPFHPNCRTTTIPYFDEAEYMEGERRQSANGLIQSMTYEEWYDKYVK</sequence>
<keyword evidence="3" id="KW-1185">Reference proteome</keyword>
<protein>
    <recommendedName>
        <fullName evidence="1">Phage head morphogenesis domain-containing protein</fullName>
    </recommendedName>
</protein>
<evidence type="ECO:0000259" key="1">
    <source>
        <dbReference type="Pfam" id="PF04233"/>
    </source>
</evidence>
<name>A0A419SFK2_9BACL</name>
<organism evidence="2 3">
    <name type="scientific">Ammoniphilus oxalaticus</name>
    <dbReference type="NCBI Taxonomy" id="66863"/>
    <lineage>
        <taxon>Bacteria</taxon>
        <taxon>Bacillati</taxon>
        <taxon>Bacillota</taxon>
        <taxon>Bacilli</taxon>
        <taxon>Bacillales</taxon>
        <taxon>Paenibacillaceae</taxon>
        <taxon>Aneurinibacillus group</taxon>
        <taxon>Ammoniphilus</taxon>
    </lineage>
</organism>